<dbReference type="SUPFAM" id="SSF53822">
    <property type="entry name" value="Periplasmic binding protein-like I"/>
    <property type="match status" value="1"/>
</dbReference>
<sequence>MSGPTVHDVAKAAQVSLATVDRVLNNRGGVSSKAEAKVKAAVAQTGYVRNMAAANLSRRRVYRFCFVVPSGDTGFVALLQAALERERDRLVEEQILIQIIPTHAFDVAGQVAALRNLDCDAVAIMASEAPEIQEEVSRLRASGVRVVTLVADLPQSDREAYVGLDNVAAGRTAAEFMGRFLGDSGEILMIAGSLSSRDHNERLMGFRRVMQERFQHLTLLPAVEGNDDAQSVERLVSEASAARPLVGIYAIGAGNKGLVRAVQKADAKPVTIVHELTPTSRQGLRDGTIDLVLDQDTSAAVVAAVRIMRDLTEGRDLPADTGKIRLNIFSRENIQ</sequence>
<dbReference type="GO" id="GO:0003700">
    <property type="term" value="F:DNA-binding transcription factor activity"/>
    <property type="evidence" value="ECO:0007669"/>
    <property type="project" value="TreeGrafter"/>
</dbReference>
<keyword evidence="1" id="KW-0805">Transcription regulation</keyword>
<dbReference type="SUPFAM" id="SSF47413">
    <property type="entry name" value="lambda repressor-like DNA-binding domains"/>
    <property type="match status" value="1"/>
</dbReference>
<keyword evidence="3" id="KW-0804">Transcription</keyword>
<dbReference type="InterPro" id="IPR025997">
    <property type="entry name" value="SBP_2_dom"/>
</dbReference>
<evidence type="ECO:0000259" key="4">
    <source>
        <dbReference type="PROSITE" id="PS50932"/>
    </source>
</evidence>
<dbReference type="RefSeq" id="WP_073146097.1">
    <property type="nucleotide sequence ID" value="NZ_FQUV01000011.1"/>
</dbReference>
<reference evidence="6" key="1">
    <citation type="submission" date="2016-11" db="EMBL/GenBank/DDBJ databases">
        <authorList>
            <person name="Varghese N."/>
            <person name="Submissions S."/>
        </authorList>
    </citation>
    <scope>NUCLEOTIDE SEQUENCE [LARGE SCALE GENOMIC DNA]</scope>
    <source>
        <strain evidence="6">DSM 100566</strain>
    </source>
</reference>
<protein>
    <submittedName>
        <fullName evidence="5">Transcriptional regulator, LacI family</fullName>
    </submittedName>
</protein>
<dbReference type="InterPro" id="IPR028082">
    <property type="entry name" value="Peripla_BP_I"/>
</dbReference>
<organism evidence="5 6">
    <name type="scientific">Litoreibacter ascidiaceicola</name>
    <dbReference type="NCBI Taxonomy" id="1486859"/>
    <lineage>
        <taxon>Bacteria</taxon>
        <taxon>Pseudomonadati</taxon>
        <taxon>Pseudomonadota</taxon>
        <taxon>Alphaproteobacteria</taxon>
        <taxon>Rhodobacterales</taxon>
        <taxon>Roseobacteraceae</taxon>
        <taxon>Litoreibacter</taxon>
    </lineage>
</organism>
<dbReference type="Proteomes" id="UP000184144">
    <property type="component" value="Unassembled WGS sequence"/>
</dbReference>
<dbReference type="InterPro" id="IPR010982">
    <property type="entry name" value="Lambda_DNA-bd_dom_sf"/>
</dbReference>
<dbReference type="EMBL" id="FQUV01000011">
    <property type="protein sequence ID" value="SHF74675.1"/>
    <property type="molecule type" value="Genomic_DNA"/>
</dbReference>
<dbReference type="GO" id="GO:0000976">
    <property type="term" value="F:transcription cis-regulatory region binding"/>
    <property type="evidence" value="ECO:0007669"/>
    <property type="project" value="TreeGrafter"/>
</dbReference>
<dbReference type="SMART" id="SM00354">
    <property type="entry name" value="HTH_LACI"/>
    <property type="match status" value="1"/>
</dbReference>
<name>A0A1M5E671_9RHOB</name>
<dbReference type="Gene3D" id="3.40.50.2300">
    <property type="match status" value="2"/>
</dbReference>
<dbReference type="Gene3D" id="1.10.260.40">
    <property type="entry name" value="lambda repressor-like DNA-binding domains"/>
    <property type="match status" value="1"/>
</dbReference>
<accession>A0A1M5E671</accession>
<dbReference type="CDD" id="cd01392">
    <property type="entry name" value="HTH_LacI"/>
    <property type="match status" value="1"/>
</dbReference>
<keyword evidence="6" id="KW-1185">Reference proteome</keyword>
<dbReference type="PANTHER" id="PTHR30146">
    <property type="entry name" value="LACI-RELATED TRANSCRIPTIONAL REPRESSOR"/>
    <property type="match status" value="1"/>
</dbReference>
<proteinExistence type="predicted"/>
<evidence type="ECO:0000313" key="6">
    <source>
        <dbReference type="Proteomes" id="UP000184144"/>
    </source>
</evidence>
<gene>
    <name evidence="5" type="ORF">SAMN05444273_11138</name>
</gene>
<feature type="domain" description="HTH lacI-type" evidence="4">
    <location>
        <begin position="4"/>
        <end position="58"/>
    </location>
</feature>
<evidence type="ECO:0000256" key="2">
    <source>
        <dbReference type="ARBA" id="ARBA00023125"/>
    </source>
</evidence>
<evidence type="ECO:0000256" key="3">
    <source>
        <dbReference type="ARBA" id="ARBA00023163"/>
    </source>
</evidence>
<dbReference type="CDD" id="cd06307">
    <property type="entry name" value="PBP1_sugar_binding"/>
    <property type="match status" value="1"/>
</dbReference>
<dbReference type="InterPro" id="IPR000843">
    <property type="entry name" value="HTH_LacI"/>
</dbReference>
<dbReference type="Pfam" id="PF13407">
    <property type="entry name" value="Peripla_BP_4"/>
    <property type="match status" value="1"/>
</dbReference>
<dbReference type="PROSITE" id="PS00356">
    <property type="entry name" value="HTH_LACI_1"/>
    <property type="match status" value="1"/>
</dbReference>
<dbReference type="AlphaFoldDB" id="A0A1M5E671"/>
<dbReference type="STRING" id="1486859.SAMN05444273_11138"/>
<evidence type="ECO:0000313" key="5">
    <source>
        <dbReference type="EMBL" id="SHF74675.1"/>
    </source>
</evidence>
<dbReference type="PROSITE" id="PS50932">
    <property type="entry name" value="HTH_LACI_2"/>
    <property type="match status" value="1"/>
</dbReference>
<evidence type="ECO:0000256" key="1">
    <source>
        <dbReference type="ARBA" id="ARBA00023015"/>
    </source>
</evidence>
<dbReference type="PANTHER" id="PTHR30146:SF152">
    <property type="entry name" value="TRANSCRIPTIONAL REGULATORY PROTEIN"/>
    <property type="match status" value="1"/>
</dbReference>
<keyword evidence="2" id="KW-0238">DNA-binding</keyword>
<dbReference type="OrthoDB" id="9805774at2"/>
<dbReference type="Pfam" id="PF00356">
    <property type="entry name" value="LacI"/>
    <property type="match status" value="1"/>
</dbReference>